<evidence type="ECO:0000313" key="1">
    <source>
        <dbReference type="Proteomes" id="UP000492821"/>
    </source>
</evidence>
<organism evidence="1 2">
    <name type="scientific">Panagrellus redivivus</name>
    <name type="common">Microworm</name>
    <dbReference type="NCBI Taxonomy" id="6233"/>
    <lineage>
        <taxon>Eukaryota</taxon>
        <taxon>Metazoa</taxon>
        <taxon>Ecdysozoa</taxon>
        <taxon>Nematoda</taxon>
        <taxon>Chromadorea</taxon>
        <taxon>Rhabditida</taxon>
        <taxon>Tylenchina</taxon>
        <taxon>Panagrolaimomorpha</taxon>
        <taxon>Panagrolaimoidea</taxon>
        <taxon>Panagrolaimidae</taxon>
        <taxon>Panagrellus</taxon>
    </lineage>
</organism>
<name>A0A7E4W797_PANRE</name>
<sequence length="71" mass="7969">MYFTLPPFMLDSNQLSPRDISQLTAMAWPTLTELVGGSGHIRLGMPFRFGWKKVCCTCKFRGIGVSEICRA</sequence>
<proteinExistence type="predicted"/>
<keyword evidence="1" id="KW-1185">Reference proteome</keyword>
<reference evidence="2" key="2">
    <citation type="submission" date="2020-10" db="UniProtKB">
        <authorList>
            <consortium name="WormBaseParasite"/>
        </authorList>
    </citation>
    <scope>IDENTIFICATION</scope>
</reference>
<protein>
    <submittedName>
        <fullName evidence="2">Transcriptional regulator</fullName>
    </submittedName>
</protein>
<accession>A0A7E4W797</accession>
<dbReference type="Proteomes" id="UP000492821">
    <property type="component" value="Unassembled WGS sequence"/>
</dbReference>
<reference evidence="1" key="1">
    <citation type="journal article" date="2013" name="Genetics">
        <title>The draft genome and transcriptome of Panagrellus redivivus are shaped by the harsh demands of a free-living lifestyle.</title>
        <authorList>
            <person name="Srinivasan J."/>
            <person name="Dillman A.R."/>
            <person name="Macchietto M.G."/>
            <person name="Heikkinen L."/>
            <person name="Lakso M."/>
            <person name="Fracchia K.M."/>
            <person name="Antoshechkin I."/>
            <person name="Mortazavi A."/>
            <person name="Wong G."/>
            <person name="Sternberg P.W."/>
        </authorList>
    </citation>
    <scope>NUCLEOTIDE SEQUENCE [LARGE SCALE GENOMIC DNA]</scope>
    <source>
        <strain evidence="1">MT8872</strain>
    </source>
</reference>
<evidence type="ECO:0000313" key="2">
    <source>
        <dbReference type="WBParaSite" id="Pan_g693.t1"/>
    </source>
</evidence>
<dbReference type="AlphaFoldDB" id="A0A7E4W797"/>
<dbReference type="WBParaSite" id="Pan_g693.t1">
    <property type="protein sequence ID" value="Pan_g693.t1"/>
    <property type="gene ID" value="Pan_g693"/>
</dbReference>